<dbReference type="InterPro" id="IPR025737">
    <property type="entry name" value="FApF"/>
</dbReference>
<gene>
    <name evidence="2" type="ORF">RNZ46_05880</name>
</gene>
<proteinExistence type="predicted"/>
<protein>
    <submittedName>
        <fullName evidence="2">Transporter</fullName>
    </submittedName>
</protein>
<feature type="chain" id="PRO_5041723484" evidence="1">
    <location>
        <begin position="23"/>
        <end position="267"/>
    </location>
</feature>
<dbReference type="Pfam" id="PF13557">
    <property type="entry name" value="Phenol_MetA_deg"/>
    <property type="match status" value="1"/>
</dbReference>
<sequence length="267" mass="29453">MKPTKSNLFFGLTFFASTFLWAQEKKELAPLITDRPDQTESPNVVPKRFLQVETGTSYESFKTNNIKTEDFTFNTTLVRYGLLDNLELRLGWDFVEGKTKINGNTLNNISSGFNPLLLGVKTSIAKENGCFPEIGLLGHLYLPFTASTDYKPETTGVDFRLAFAHTLSENTSLSYNLGAAWGNDSPEASYVYTIAFGQSITNKLGAYAELYGDLPENSKANHLWDAGLTYLINNNVQLDATVGSSITKGQDILISAGVSFRIPSNQN</sequence>
<evidence type="ECO:0000313" key="3">
    <source>
        <dbReference type="Proteomes" id="UP001302486"/>
    </source>
</evidence>
<reference evidence="3" key="1">
    <citation type="submission" date="2024-06" db="EMBL/GenBank/DDBJ databases">
        <title>Hwangdonia haimaensis gen. nov., sp. nov., a member of the family Flavobacteriaceae isolated from the haima cold seep.</title>
        <authorList>
            <person name="Li J."/>
        </authorList>
    </citation>
    <scope>NUCLEOTIDE SEQUENCE [LARGE SCALE GENOMIC DNA]</scope>
    <source>
        <strain evidence="3">SCSIO 19198</strain>
    </source>
</reference>
<dbReference type="EMBL" id="CP136521">
    <property type="protein sequence ID" value="WOD44791.1"/>
    <property type="molecule type" value="Genomic_DNA"/>
</dbReference>
<name>A0AA97HRC9_9FLAO</name>
<dbReference type="KEGG" id="hws:RNZ46_05880"/>
<dbReference type="AlphaFoldDB" id="A0AA97HRC9"/>
<keyword evidence="1" id="KW-0732">Signal</keyword>
<dbReference type="RefSeq" id="WP_316984451.1">
    <property type="nucleotide sequence ID" value="NZ_CP136521.1"/>
</dbReference>
<evidence type="ECO:0000313" key="2">
    <source>
        <dbReference type="EMBL" id="WOD44791.1"/>
    </source>
</evidence>
<accession>A0AA97HRC9</accession>
<evidence type="ECO:0000256" key="1">
    <source>
        <dbReference type="SAM" id="SignalP"/>
    </source>
</evidence>
<organism evidence="2 3">
    <name type="scientific">Hwangdonia lutea</name>
    <dbReference type="NCBI Taxonomy" id="3075823"/>
    <lineage>
        <taxon>Bacteria</taxon>
        <taxon>Pseudomonadati</taxon>
        <taxon>Bacteroidota</taxon>
        <taxon>Flavobacteriia</taxon>
        <taxon>Flavobacteriales</taxon>
        <taxon>Flavobacteriaceae</taxon>
        <taxon>Hwangdonia</taxon>
    </lineage>
</organism>
<keyword evidence="3" id="KW-1185">Reference proteome</keyword>
<feature type="signal peptide" evidence="1">
    <location>
        <begin position="1"/>
        <end position="22"/>
    </location>
</feature>
<dbReference type="Proteomes" id="UP001302486">
    <property type="component" value="Chromosome"/>
</dbReference>